<evidence type="ECO:0000313" key="3">
    <source>
        <dbReference type="Proteomes" id="UP001157017"/>
    </source>
</evidence>
<reference evidence="3" key="1">
    <citation type="journal article" date="2019" name="Int. J. Syst. Evol. Microbiol.">
        <title>The Global Catalogue of Microorganisms (GCM) 10K type strain sequencing project: providing services to taxonomists for standard genome sequencing and annotation.</title>
        <authorList>
            <consortium name="The Broad Institute Genomics Platform"/>
            <consortium name="The Broad Institute Genome Sequencing Center for Infectious Disease"/>
            <person name="Wu L."/>
            <person name="Ma J."/>
        </authorList>
    </citation>
    <scope>NUCLEOTIDE SEQUENCE [LARGE SCALE GENOMIC DNA]</scope>
    <source>
        <strain evidence="3">NBRC 108730</strain>
    </source>
</reference>
<sequence length="75" mass="8101">MARGGVPSGKPSTGREVRAWASLKKPLLILVVAFFLYALFKSPDQAASIVRSAWDGIVEGLHAIGRFFDALLQSD</sequence>
<gene>
    <name evidence="2" type="ORF">GCM10025868_19620</name>
</gene>
<proteinExistence type="predicted"/>
<comment type="caution">
    <text evidence="2">The sequence shown here is derived from an EMBL/GenBank/DDBJ whole genome shotgun (WGS) entry which is preliminary data.</text>
</comment>
<keyword evidence="3" id="KW-1185">Reference proteome</keyword>
<dbReference type="Proteomes" id="UP001157017">
    <property type="component" value="Unassembled WGS sequence"/>
</dbReference>
<keyword evidence="1" id="KW-1133">Transmembrane helix</keyword>
<dbReference type="EMBL" id="BSUZ01000001">
    <property type="protein sequence ID" value="GMA86712.1"/>
    <property type="molecule type" value="Genomic_DNA"/>
</dbReference>
<evidence type="ECO:0000313" key="2">
    <source>
        <dbReference type="EMBL" id="GMA86712.1"/>
    </source>
</evidence>
<name>A0ABQ6JES6_9ACTN</name>
<evidence type="ECO:0000256" key="1">
    <source>
        <dbReference type="SAM" id="Phobius"/>
    </source>
</evidence>
<keyword evidence="1" id="KW-0472">Membrane</keyword>
<organism evidence="2 3">
    <name type="scientific">Angustibacter aerolatus</name>
    <dbReference type="NCBI Taxonomy" id="1162965"/>
    <lineage>
        <taxon>Bacteria</taxon>
        <taxon>Bacillati</taxon>
        <taxon>Actinomycetota</taxon>
        <taxon>Actinomycetes</taxon>
        <taxon>Kineosporiales</taxon>
        <taxon>Kineosporiaceae</taxon>
    </lineage>
</organism>
<protein>
    <submittedName>
        <fullName evidence="2">Uncharacterized protein</fullName>
    </submittedName>
</protein>
<accession>A0ABQ6JES6</accession>
<feature type="transmembrane region" description="Helical" evidence="1">
    <location>
        <begin position="20"/>
        <end position="40"/>
    </location>
</feature>
<keyword evidence="1" id="KW-0812">Transmembrane</keyword>